<proteinExistence type="predicted"/>
<sequence length="97" mass="11136">MKKLISLDEHYTDRYGPEGSSKRADFEVRAKAFLIGELIKEERKKAHMTQDQLADKIGANKSFISRIENGKTDIQLSTFYRLIEFGLGKKLDLNISE</sequence>
<dbReference type="InterPro" id="IPR010982">
    <property type="entry name" value="Lambda_DNA-bd_dom_sf"/>
</dbReference>
<feature type="domain" description="HTH cro/C1-type" evidence="2">
    <location>
        <begin position="39"/>
        <end position="82"/>
    </location>
</feature>
<dbReference type="InterPro" id="IPR001387">
    <property type="entry name" value="Cro/C1-type_HTH"/>
</dbReference>
<evidence type="ECO:0000259" key="2">
    <source>
        <dbReference type="PROSITE" id="PS50943"/>
    </source>
</evidence>
<accession>A0ABU3TTP6</accession>
<gene>
    <name evidence="3" type="ORF">PQG45_09385</name>
</gene>
<evidence type="ECO:0000313" key="4">
    <source>
        <dbReference type="Proteomes" id="UP001249959"/>
    </source>
</evidence>
<dbReference type="CDD" id="cd00093">
    <property type="entry name" value="HTH_XRE"/>
    <property type="match status" value="1"/>
</dbReference>
<organism evidence="3 4">
    <name type="scientific">Aquirufa regiilacus</name>
    <dbReference type="NCBI Taxonomy" id="3024868"/>
    <lineage>
        <taxon>Bacteria</taxon>
        <taxon>Pseudomonadati</taxon>
        <taxon>Bacteroidota</taxon>
        <taxon>Cytophagia</taxon>
        <taxon>Cytophagales</taxon>
        <taxon>Flectobacillaceae</taxon>
        <taxon>Aquirufa</taxon>
    </lineage>
</organism>
<comment type="caution">
    <text evidence="3">The sequence shown here is derived from an EMBL/GenBank/DDBJ whole genome shotgun (WGS) entry which is preliminary data.</text>
</comment>
<dbReference type="SMART" id="SM00530">
    <property type="entry name" value="HTH_XRE"/>
    <property type="match status" value="1"/>
</dbReference>
<name>A0ABU3TTP6_9BACT</name>
<dbReference type="Gene3D" id="1.10.260.40">
    <property type="entry name" value="lambda repressor-like DNA-binding domains"/>
    <property type="match status" value="1"/>
</dbReference>
<protein>
    <submittedName>
        <fullName evidence="3">Helix-turn-helix transcriptional regulator</fullName>
    </submittedName>
</protein>
<dbReference type="Pfam" id="PF01381">
    <property type="entry name" value="HTH_3"/>
    <property type="match status" value="1"/>
</dbReference>
<dbReference type="RefSeq" id="WP_316070750.1">
    <property type="nucleotide sequence ID" value="NZ_JAVNWW010000004.1"/>
</dbReference>
<evidence type="ECO:0000313" key="3">
    <source>
        <dbReference type="EMBL" id="MDU0809245.1"/>
    </source>
</evidence>
<dbReference type="Proteomes" id="UP001249959">
    <property type="component" value="Unassembled WGS sequence"/>
</dbReference>
<reference evidence="3 4" key="1">
    <citation type="submission" date="2023-09" db="EMBL/GenBank/DDBJ databases">
        <title>Aquirufa genomes.</title>
        <authorList>
            <person name="Pitt A."/>
        </authorList>
    </citation>
    <scope>NUCLEOTIDE SEQUENCE [LARGE SCALE GENOMIC DNA]</scope>
    <source>
        <strain evidence="3 4">LEOWEIH-7C</strain>
    </source>
</reference>
<dbReference type="PROSITE" id="PS50943">
    <property type="entry name" value="HTH_CROC1"/>
    <property type="match status" value="1"/>
</dbReference>
<dbReference type="SUPFAM" id="SSF47413">
    <property type="entry name" value="lambda repressor-like DNA-binding domains"/>
    <property type="match status" value="1"/>
</dbReference>
<feature type="region of interest" description="Disordered" evidence="1">
    <location>
        <begin position="1"/>
        <end position="21"/>
    </location>
</feature>
<dbReference type="EMBL" id="JAVNWW010000004">
    <property type="protein sequence ID" value="MDU0809245.1"/>
    <property type="molecule type" value="Genomic_DNA"/>
</dbReference>
<keyword evidence="4" id="KW-1185">Reference proteome</keyword>
<evidence type="ECO:0000256" key="1">
    <source>
        <dbReference type="SAM" id="MobiDB-lite"/>
    </source>
</evidence>